<evidence type="ECO:0000256" key="4">
    <source>
        <dbReference type="ARBA" id="ARBA00022989"/>
    </source>
</evidence>
<dbReference type="InterPro" id="IPR001727">
    <property type="entry name" value="GDT1-like"/>
</dbReference>
<comment type="similarity">
    <text evidence="2 6">Belongs to the GDT1 family.</text>
</comment>
<dbReference type="Proteomes" id="UP001597478">
    <property type="component" value="Unassembled WGS sequence"/>
</dbReference>
<accession>A0ABW5WH59</accession>
<dbReference type="Pfam" id="PF01169">
    <property type="entry name" value="GDT1"/>
    <property type="match status" value="2"/>
</dbReference>
<feature type="transmembrane region" description="Helical" evidence="6">
    <location>
        <begin position="145"/>
        <end position="165"/>
    </location>
</feature>
<comment type="caution">
    <text evidence="7">The sequence shown here is derived from an EMBL/GenBank/DDBJ whole genome shotgun (WGS) entry which is preliminary data.</text>
</comment>
<evidence type="ECO:0000256" key="5">
    <source>
        <dbReference type="ARBA" id="ARBA00023136"/>
    </source>
</evidence>
<organism evidence="7 8">
    <name type="scientific">Prauserella oleivorans</name>
    <dbReference type="NCBI Taxonomy" id="1478153"/>
    <lineage>
        <taxon>Bacteria</taxon>
        <taxon>Bacillati</taxon>
        <taxon>Actinomycetota</taxon>
        <taxon>Actinomycetes</taxon>
        <taxon>Pseudonocardiales</taxon>
        <taxon>Pseudonocardiaceae</taxon>
        <taxon>Prauserella</taxon>
    </lineage>
</organism>
<dbReference type="RefSeq" id="WP_377395107.1">
    <property type="nucleotide sequence ID" value="NZ_JBHSAN010000054.1"/>
</dbReference>
<evidence type="ECO:0000256" key="3">
    <source>
        <dbReference type="ARBA" id="ARBA00022692"/>
    </source>
</evidence>
<evidence type="ECO:0000256" key="6">
    <source>
        <dbReference type="RuleBase" id="RU365102"/>
    </source>
</evidence>
<evidence type="ECO:0000256" key="1">
    <source>
        <dbReference type="ARBA" id="ARBA00004141"/>
    </source>
</evidence>
<gene>
    <name evidence="7" type="ORF">ACFS2C_27090</name>
</gene>
<feature type="transmembrane region" description="Helical" evidence="6">
    <location>
        <begin position="177"/>
        <end position="199"/>
    </location>
</feature>
<dbReference type="PANTHER" id="PTHR12608">
    <property type="entry name" value="TRANSMEMBRANE PROTEIN HTP-1 RELATED"/>
    <property type="match status" value="1"/>
</dbReference>
<sequence>MSTALLAFIATFALVMAVELPDKTLVATLVLTTRYRAAPVLTGVTIAFAVQTVIAIAFGSALTLLPDRLVSVVVGVMFGIGAAMLLRAGFRTGDEGEEDAMRAGPAPVSFLRAGTTSFAVLFTAEWGDASQLATAGLAARYAQPFAVGLGAFAGLACVAALAVFLGKKIRSRIQPKLIQRVAGFVFAGFATFAFGAALLG</sequence>
<feature type="transmembrane region" description="Helical" evidence="6">
    <location>
        <begin position="69"/>
        <end position="90"/>
    </location>
</feature>
<keyword evidence="4 6" id="KW-1133">Transmembrane helix</keyword>
<name>A0ABW5WH59_9PSEU</name>
<proteinExistence type="inferred from homology"/>
<reference evidence="8" key="1">
    <citation type="journal article" date="2019" name="Int. J. Syst. Evol. Microbiol.">
        <title>The Global Catalogue of Microorganisms (GCM) 10K type strain sequencing project: providing services to taxonomists for standard genome sequencing and annotation.</title>
        <authorList>
            <consortium name="The Broad Institute Genomics Platform"/>
            <consortium name="The Broad Institute Genome Sequencing Center for Infectious Disease"/>
            <person name="Wu L."/>
            <person name="Ma J."/>
        </authorList>
    </citation>
    <scope>NUCLEOTIDE SEQUENCE [LARGE SCALE GENOMIC DNA]</scope>
    <source>
        <strain evidence="8">IBRC-M 10906</strain>
    </source>
</reference>
<keyword evidence="5 6" id="KW-0472">Membrane</keyword>
<keyword evidence="8" id="KW-1185">Reference proteome</keyword>
<dbReference type="EMBL" id="JBHUOF010000049">
    <property type="protein sequence ID" value="MFD2803064.1"/>
    <property type="molecule type" value="Genomic_DNA"/>
</dbReference>
<evidence type="ECO:0000313" key="8">
    <source>
        <dbReference type="Proteomes" id="UP001597478"/>
    </source>
</evidence>
<dbReference type="PANTHER" id="PTHR12608:SF1">
    <property type="entry name" value="TRANSMEMBRANE PROTEIN 165"/>
    <property type="match status" value="1"/>
</dbReference>
<feature type="transmembrane region" description="Helical" evidence="6">
    <location>
        <begin position="41"/>
        <end position="62"/>
    </location>
</feature>
<comment type="caution">
    <text evidence="6">Lacks conserved residue(s) required for the propagation of feature annotation.</text>
</comment>
<evidence type="ECO:0000256" key="2">
    <source>
        <dbReference type="ARBA" id="ARBA00009190"/>
    </source>
</evidence>
<keyword evidence="3 6" id="KW-0812">Transmembrane</keyword>
<evidence type="ECO:0000313" key="7">
    <source>
        <dbReference type="EMBL" id="MFD2803064.1"/>
    </source>
</evidence>
<comment type="subcellular location">
    <subcellularLocation>
        <location evidence="1 6">Membrane</location>
        <topology evidence="1 6">Multi-pass membrane protein</topology>
    </subcellularLocation>
</comment>
<protein>
    <recommendedName>
        <fullName evidence="6">GDT1 family protein</fullName>
    </recommendedName>
</protein>